<evidence type="ECO:0000256" key="5">
    <source>
        <dbReference type="ARBA" id="ARBA00023204"/>
    </source>
</evidence>
<comment type="caution">
    <text evidence="7">The sequence shown here is derived from an EMBL/GenBank/DDBJ whole genome shotgun (WGS) entry which is preliminary data.</text>
</comment>
<keyword evidence="5" id="KW-0234">DNA repair</keyword>
<dbReference type="FunFam" id="3.40.470.10:FF:000005">
    <property type="entry name" value="Single-strand selective monofunctional uracil DNA glycosylase"/>
    <property type="match status" value="1"/>
</dbReference>
<name>A0A5C5Z5D7_9BACT</name>
<dbReference type="GO" id="GO:0017065">
    <property type="term" value="F:single-strand selective uracil DNA N-glycosylase activity"/>
    <property type="evidence" value="ECO:0007669"/>
    <property type="project" value="InterPro"/>
</dbReference>
<dbReference type="EMBL" id="SJPJ01000001">
    <property type="protein sequence ID" value="TWT82528.1"/>
    <property type="molecule type" value="Genomic_DNA"/>
</dbReference>
<organism evidence="7 8">
    <name type="scientific">Novipirellula herctigrandis</name>
    <dbReference type="NCBI Taxonomy" id="2527986"/>
    <lineage>
        <taxon>Bacteria</taxon>
        <taxon>Pseudomonadati</taxon>
        <taxon>Planctomycetota</taxon>
        <taxon>Planctomycetia</taxon>
        <taxon>Pirellulales</taxon>
        <taxon>Pirellulaceae</taxon>
        <taxon>Novipirellula</taxon>
    </lineage>
</organism>
<dbReference type="GO" id="GO:0006284">
    <property type="term" value="P:base-excision repair"/>
    <property type="evidence" value="ECO:0007669"/>
    <property type="project" value="InterPro"/>
</dbReference>
<accession>A0A5C5Z5D7</accession>
<protein>
    <submittedName>
        <fullName evidence="7">Uracil DNA glycosylase superfamily protein</fullName>
    </submittedName>
</protein>
<dbReference type="AlphaFoldDB" id="A0A5C5Z5D7"/>
<evidence type="ECO:0000256" key="3">
    <source>
        <dbReference type="ARBA" id="ARBA00022801"/>
    </source>
</evidence>
<keyword evidence="2" id="KW-0227">DNA damage</keyword>
<dbReference type="GO" id="GO:0003677">
    <property type="term" value="F:DNA binding"/>
    <property type="evidence" value="ECO:0007669"/>
    <property type="project" value="UniProtKB-KW"/>
</dbReference>
<dbReference type="Proteomes" id="UP000315010">
    <property type="component" value="Unassembled WGS sequence"/>
</dbReference>
<dbReference type="PANTHER" id="PTHR13235:SF2">
    <property type="entry name" value="SINGLE-STRAND SELECTIVE MONOFUNCTIONAL URACIL DNA GLYCOSYLASE"/>
    <property type="match status" value="1"/>
</dbReference>
<keyword evidence="3" id="KW-0378">Hydrolase</keyword>
<sequence length="251" mass="28101">MANKSMAKKRNGSRNSLIDAAAALRDEVDVLSFSEPVTHVYNPLQYAWRSHQTYLNLANDKGVRVVLLGMNPGPWGMAQTGVPFGEINAVRDWMGIDVPVDHPSPEHPKRPVQGFACEKSEVSGRRLWGLFQQKYPKSKDFFKNHFVTNYCPLVFMEESARNRTPDKLAASEREKLTEICDRHLSRLLEILKPQYAVGVGAYAENCLKRVIENGNVEISLSRILHPSPASPAANKDWSGTATKQLKSAGIW</sequence>
<evidence type="ECO:0000256" key="4">
    <source>
        <dbReference type="ARBA" id="ARBA00023125"/>
    </source>
</evidence>
<dbReference type="PANTHER" id="PTHR13235">
    <property type="entry name" value="SINGLE-STRAND SELECTIVE MONOFUNCTIONAL URACIL DNA GLYCOSYLASE"/>
    <property type="match status" value="1"/>
</dbReference>
<reference evidence="7 8" key="1">
    <citation type="submission" date="2019-02" db="EMBL/GenBank/DDBJ databases">
        <title>Deep-cultivation of Planctomycetes and their phenomic and genomic characterization uncovers novel biology.</title>
        <authorList>
            <person name="Wiegand S."/>
            <person name="Jogler M."/>
            <person name="Boedeker C."/>
            <person name="Pinto D."/>
            <person name="Vollmers J."/>
            <person name="Rivas-Marin E."/>
            <person name="Kohn T."/>
            <person name="Peeters S.H."/>
            <person name="Heuer A."/>
            <person name="Rast P."/>
            <person name="Oberbeckmann S."/>
            <person name="Bunk B."/>
            <person name="Jeske O."/>
            <person name="Meyerdierks A."/>
            <person name="Storesund J.E."/>
            <person name="Kallscheuer N."/>
            <person name="Luecker S."/>
            <person name="Lage O.M."/>
            <person name="Pohl T."/>
            <person name="Merkel B.J."/>
            <person name="Hornburger P."/>
            <person name="Mueller R.-W."/>
            <person name="Bruemmer F."/>
            <person name="Labrenz M."/>
            <person name="Spormann A.M."/>
            <person name="Op Den Camp H."/>
            <person name="Overmann J."/>
            <person name="Amann R."/>
            <person name="Jetten M.S.M."/>
            <person name="Mascher T."/>
            <person name="Medema M.H."/>
            <person name="Devos D.P."/>
            <person name="Kaster A.-K."/>
            <person name="Ovreas L."/>
            <person name="Rohde M."/>
            <person name="Galperin M.Y."/>
            <person name="Jogler C."/>
        </authorList>
    </citation>
    <scope>NUCLEOTIDE SEQUENCE [LARGE SCALE GENOMIC DNA]</scope>
    <source>
        <strain evidence="7 8">CA13</strain>
    </source>
</reference>
<dbReference type="CDD" id="cd19374">
    <property type="entry name" value="UDG-F3_SMUG1-like"/>
    <property type="match status" value="1"/>
</dbReference>
<evidence type="ECO:0000256" key="1">
    <source>
        <dbReference type="ARBA" id="ARBA00007889"/>
    </source>
</evidence>
<gene>
    <name evidence="7" type="ORF">CA13_39910</name>
</gene>
<dbReference type="InterPro" id="IPR005122">
    <property type="entry name" value="Uracil-DNA_glycosylase-like"/>
</dbReference>
<keyword evidence="4" id="KW-0238">DNA-binding</keyword>
<dbReference type="SUPFAM" id="SSF52141">
    <property type="entry name" value="Uracil-DNA glycosylase-like"/>
    <property type="match status" value="1"/>
</dbReference>
<dbReference type="GO" id="GO:0000703">
    <property type="term" value="F:oxidized pyrimidine nucleobase lesion DNA N-glycosylase activity"/>
    <property type="evidence" value="ECO:0007669"/>
    <property type="project" value="TreeGrafter"/>
</dbReference>
<feature type="domain" description="Uracil-DNA glycosylase-like" evidence="6">
    <location>
        <begin position="60"/>
        <end position="233"/>
    </location>
</feature>
<dbReference type="Gene3D" id="3.40.470.10">
    <property type="entry name" value="Uracil-DNA glycosylase-like domain"/>
    <property type="match status" value="1"/>
</dbReference>
<evidence type="ECO:0000313" key="7">
    <source>
        <dbReference type="EMBL" id="TWT82528.1"/>
    </source>
</evidence>
<evidence type="ECO:0000256" key="2">
    <source>
        <dbReference type="ARBA" id="ARBA00022763"/>
    </source>
</evidence>
<dbReference type="InterPro" id="IPR039134">
    <property type="entry name" value="SMUG1"/>
</dbReference>
<keyword evidence="8" id="KW-1185">Reference proteome</keyword>
<dbReference type="Pfam" id="PF03167">
    <property type="entry name" value="UDG"/>
    <property type="match status" value="1"/>
</dbReference>
<proteinExistence type="inferred from homology"/>
<evidence type="ECO:0000313" key="8">
    <source>
        <dbReference type="Proteomes" id="UP000315010"/>
    </source>
</evidence>
<evidence type="ECO:0000259" key="6">
    <source>
        <dbReference type="Pfam" id="PF03167"/>
    </source>
</evidence>
<dbReference type="InterPro" id="IPR036895">
    <property type="entry name" value="Uracil-DNA_glycosylase-like_sf"/>
</dbReference>
<comment type="similarity">
    <text evidence="1">Belongs to the uracil-DNA glycosylase (UDG) superfamily. SMUG1 family.</text>
</comment>